<gene>
    <name evidence="1" type="ORF">L2E82_37090</name>
</gene>
<protein>
    <submittedName>
        <fullName evidence="1">Uncharacterized protein</fullName>
    </submittedName>
</protein>
<reference evidence="1 2" key="2">
    <citation type="journal article" date="2022" name="Mol. Ecol. Resour.">
        <title>The genomes of chicory, endive, great burdock and yacon provide insights into Asteraceae paleo-polyploidization history and plant inulin production.</title>
        <authorList>
            <person name="Fan W."/>
            <person name="Wang S."/>
            <person name="Wang H."/>
            <person name="Wang A."/>
            <person name="Jiang F."/>
            <person name="Liu H."/>
            <person name="Zhao H."/>
            <person name="Xu D."/>
            <person name="Zhang Y."/>
        </authorList>
    </citation>
    <scope>NUCLEOTIDE SEQUENCE [LARGE SCALE GENOMIC DNA]</scope>
    <source>
        <strain evidence="2">cv. Punajuju</strain>
        <tissue evidence="1">Leaves</tissue>
    </source>
</reference>
<comment type="caution">
    <text evidence="1">The sequence shown here is derived from an EMBL/GenBank/DDBJ whole genome shotgun (WGS) entry which is preliminary data.</text>
</comment>
<dbReference type="Proteomes" id="UP001055811">
    <property type="component" value="Linkage Group LG07"/>
</dbReference>
<name>A0ACB9AD44_CICIN</name>
<organism evidence="1 2">
    <name type="scientific">Cichorium intybus</name>
    <name type="common">Chicory</name>
    <dbReference type="NCBI Taxonomy" id="13427"/>
    <lineage>
        <taxon>Eukaryota</taxon>
        <taxon>Viridiplantae</taxon>
        <taxon>Streptophyta</taxon>
        <taxon>Embryophyta</taxon>
        <taxon>Tracheophyta</taxon>
        <taxon>Spermatophyta</taxon>
        <taxon>Magnoliopsida</taxon>
        <taxon>eudicotyledons</taxon>
        <taxon>Gunneridae</taxon>
        <taxon>Pentapetalae</taxon>
        <taxon>asterids</taxon>
        <taxon>campanulids</taxon>
        <taxon>Asterales</taxon>
        <taxon>Asteraceae</taxon>
        <taxon>Cichorioideae</taxon>
        <taxon>Cichorieae</taxon>
        <taxon>Cichoriinae</taxon>
        <taxon>Cichorium</taxon>
    </lineage>
</organism>
<keyword evidence="2" id="KW-1185">Reference proteome</keyword>
<sequence length="163" mass="18668">MATTSHHQFSATIEIQQGTRHLPNFLASIKPKHVKLGYHYLMAHLFTLCLVPLIAVTAVYTYQLNLDDIGKIYLHLRYNFITVMALSGVVVLGTTAYLMSRPRPVYLVDYSCYRPPDNLKVKFHVFMEKSKLQGGFNESALEFQRKILERSGLGEETLFDIEL</sequence>
<reference evidence="2" key="1">
    <citation type="journal article" date="2022" name="Mol. Ecol. Resour.">
        <title>The genomes of chicory, endive, great burdock and yacon provide insights into Asteraceae palaeo-polyploidization history and plant inulin production.</title>
        <authorList>
            <person name="Fan W."/>
            <person name="Wang S."/>
            <person name="Wang H."/>
            <person name="Wang A."/>
            <person name="Jiang F."/>
            <person name="Liu H."/>
            <person name="Zhao H."/>
            <person name="Xu D."/>
            <person name="Zhang Y."/>
        </authorList>
    </citation>
    <scope>NUCLEOTIDE SEQUENCE [LARGE SCALE GENOMIC DNA]</scope>
    <source>
        <strain evidence="2">cv. Punajuju</strain>
    </source>
</reference>
<evidence type="ECO:0000313" key="2">
    <source>
        <dbReference type="Proteomes" id="UP001055811"/>
    </source>
</evidence>
<proteinExistence type="predicted"/>
<dbReference type="EMBL" id="CM042015">
    <property type="protein sequence ID" value="KAI3708062.1"/>
    <property type="molecule type" value="Genomic_DNA"/>
</dbReference>
<accession>A0ACB9AD44</accession>
<evidence type="ECO:0000313" key="1">
    <source>
        <dbReference type="EMBL" id="KAI3708062.1"/>
    </source>
</evidence>